<dbReference type="Proteomes" id="UP001257659">
    <property type="component" value="Unassembled WGS sequence"/>
</dbReference>
<evidence type="ECO:0000259" key="3">
    <source>
        <dbReference type="Pfam" id="PF18962"/>
    </source>
</evidence>
<gene>
    <name evidence="4" type="ORF">GGR31_001043</name>
</gene>
<evidence type="ECO:0000256" key="1">
    <source>
        <dbReference type="ARBA" id="ARBA00022729"/>
    </source>
</evidence>
<dbReference type="EMBL" id="JAVDQA010000002">
    <property type="protein sequence ID" value="MDR6300412.1"/>
    <property type="molecule type" value="Genomic_DNA"/>
</dbReference>
<name>A0ABU1K466_9FLAO</name>
<dbReference type="Pfam" id="PF14064">
    <property type="entry name" value="HmuY"/>
    <property type="match status" value="1"/>
</dbReference>
<dbReference type="NCBIfam" id="TIGR04183">
    <property type="entry name" value="Por_Secre_tail"/>
    <property type="match status" value="1"/>
</dbReference>
<sequence length="410" mass="45746">MKRITILFILCGILIANAQETTVNLSLQANYSDEVYYKISTDHTETYSAENWDLAFLRIDNSNKAIRVNEGKGIEVYEASNTPSDWANINVANIANFTQLHNSDTDWGIGALDNGSATWGWGEYNMSDHTVTGSIIFVLKYTDGSFKKLFIEEYFGAYTFKYATWNETNSTWENETTATVANTSNPNRIFNYYNLSTGSEVIASPTAEDWDLVFKKYTTDVGGGMMYTVTGTLHNPDVSVAENIEANGNGDTSNLSYSTDINTIGYDWKSFNGSAYELDPELFYYVKYADGSIYRLHFTDFEGGSTGNLSFTTEDVTDALSTTVFDAENSFSIYPNPSTDKRITLLYENNSAENAKVAIYDMTGKKVFQQNIETDGFYNQSLDLSSLSSGAYILKYAAGNYTTTKKLILN</sequence>
<evidence type="ECO:0000313" key="4">
    <source>
        <dbReference type="EMBL" id="MDR6300412.1"/>
    </source>
</evidence>
<feature type="signal peptide" evidence="2">
    <location>
        <begin position="1"/>
        <end position="18"/>
    </location>
</feature>
<proteinExistence type="predicted"/>
<dbReference type="InterPro" id="IPR026444">
    <property type="entry name" value="Secre_tail"/>
</dbReference>
<feature type="chain" id="PRO_5045212643" description="Secretion system C-terminal sorting domain-containing protein" evidence="2">
    <location>
        <begin position="19"/>
        <end position="410"/>
    </location>
</feature>
<keyword evidence="5" id="KW-1185">Reference proteome</keyword>
<accession>A0ABU1K466</accession>
<comment type="caution">
    <text evidence="4">The sequence shown here is derived from an EMBL/GenBank/DDBJ whole genome shotgun (WGS) entry which is preliminary data.</text>
</comment>
<reference evidence="4 5" key="1">
    <citation type="submission" date="2023-07" db="EMBL/GenBank/DDBJ databases">
        <title>Genomic Encyclopedia of Type Strains, Phase IV (KMG-IV): sequencing the most valuable type-strain genomes for metagenomic binning, comparative biology and taxonomic classification.</title>
        <authorList>
            <person name="Goeker M."/>
        </authorList>
    </citation>
    <scope>NUCLEOTIDE SEQUENCE [LARGE SCALE GENOMIC DNA]</scope>
    <source>
        <strain evidence="4 5">DSM 102814</strain>
    </source>
</reference>
<dbReference type="Pfam" id="PF18962">
    <property type="entry name" value="Por_Secre_tail"/>
    <property type="match status" value="1"/>
</dbReference>
<feature type="domain" description="Secretion system C-terminal sorting" evidence="3">
    <location>
        <begin position="333"/>
        <end position="408"/>
    </location>
</feature>
<dbReference type="CDD" id="cd12105">
    <property type="entry name" value="HmuY"/>
    <property type="match status" value="1"/>
</dbReference>
<dbReference type="RefSeq" id="WP_309727322.1">
    <property type="nucleotide sequence ID" value="NZ_JAVDQA010000002.1"/>
</dbReference>
<dbReference type="InterPro" id="IPR025921">
    <property type="entry name" value="HmuY"/>
</dbReference>
<organism evidence="4 5">
    <name type="scientific">Mesonia maritima</name>
    <dbReference type="NCBI Taxonomy" id="1793873"/>
    <lineage>
        <taxon>Bacteria</taxon>
        <taxon>Pseudomonadati</taxon>
        <taxon>Bacteroidota</taxon>
        <taxon>Flavobacteriia</taxon>
        <taxon>Flavobacteriales</taxon>
        <taxon>Flavobacteriaceae</taxon>
        <taxon>Mesonia</taxon>
    </lineage>
</organism>
<keyword evidence="1 2" id="KW-0732">Signal</keyword>
<evidence type="ECO:0000256" key="2">
    <source>
        <dbReference type="SAM" id="SignalP"/>
    </source>
</evidence>
<evidence type="ECO:0000313" key="5">
    <source>
        <dbReference type="Proteomes" id="UP001257659"/>
    </source>
</evidence>
<protein>
    <recommendedName>
        <fullName evidence="3">Secretion system C-terminal sorting domain-containing protein</fullName>
    </recommendedName>
</protein>